<accession>A0A9D4DZJ3</accession>
<name>A0A9D4DZJ3_DREPO</name>
<dbReference type="Proteomes" id="UP000828390">
    <property type="component" value="Unassembled WGS sequence"/>
</dbReference>
<keyword evidence="2" id="KW-1185">Reference proteome</keyword>
<reference evidence="1" key="2">
    <citation type="submission" date="2020-11" db="EMBL/GenBank/DDBJ databases">
        <authorList>
            <person name="McCartney M.A."/>
            <person name="Auch B."/>
            <person name="Kono T."/>
            <person name="Mallez S."/>
            <person name="Becker A."/>
            <person name="Gohl D.M."/>
            <person name="Silverstein K.A.T."/>
            <person name="Koren S."/>
            <person name="Bechman K.B."/>
            <person name="Herman A."/>
            <person name="Abrahante J.E."/>
            <person name="Garbe J."/>
        </authorList>
    </citation>
    <scope>NUCLEOTIDE SEQUENCE</scope>
    <source>
        <strain evidence="1">Duluth1</strain>
        <tissue evidence="1">Whole animal</tissue>
    </source>
</reference>
<dbReference type="EMBL" id="JAIWYP010000009">
    <property type="protein sequence ID" value="KAH3770378.1"/>
    <property type="molecule type" value="Genomic_DNA"/>
</dbReference>
<sequence length="53" mass="6105">MVSSWSIRRFPIPASQSSQTVMTFTVLLLCKKSISDWRPSVVVPSDWLPKWKP</sequence>
<evidence type="ECO:0000313" key="1">
    <source>
        <dbReference type="EMBL" id="KAH3770378.1"/>
    </source>
</evidence>
<dbReference type="AlphaFoldDB" id="A0A9D4DZJ3"/>
<protein>
    <submittedName>
        <fullName evidence="1">Uncharacterized protein</fullName>
    </submittedName>
</protein>
<comment type="caution">
    <text evidence="1">The sequence shown here is derived from an EMBL/GenBank/DDBJ whole genome shotgun (WGS) entry which is preliminary data.</text>
</comment>
<organism evidence="1 2">
    <name type="scientific">Dreissena polymorpha</name>
    <name type="common">Zebra mussel</name>
    <name type="synonym">Mytilus polymorpha</name>
    <dbReference type="NCBI Taxonomy" id="45954"/>
    <lineage>
        <taxon>Eukaryota</taxon>
        <taxon>Metazoa</taxon>
        <taxon>Spiralia</taxon>
        <taxon>Lophotrochozoa</taxon>
        <taxon>Mollusca</taxon>
        <taxon>Bivalvia</taxon>
        <taxon>Autobranchia</taxon>
        <taxon>Heteroconchia</taxon>
        <taxon>Euheterodonta</taxon>
        <taxon>Imparidentia</taxon>
        <taxon>Neoheterodontei</taxon>
        <taxon>Myida</taxon>
        <taxon>Dreissenoidea</taxon>
        <taxon>Dreissenidae</taxon>
        <taxon>Dreissena</taxon>
    </lineage>
</organism>
<reference evidence="1" key="1">
    <citation type="journal article" date="2019" name="bioRxiv">
        <title>The Genome of the Zebra Mussel, Dreissena polymorpha: A Resource for Invasive Species Research.</title>
        <authorList>
            <person name="McCartney M.A."/>
            <person name="Auch B."/>
            <person name="Kono T."/>
            <person name="Mallez S."/>
            <person name="Zhang Y."/>
            <person name="Obille A."/>
            <person name="Becker A."/>
            <person name="Abrahante J.E."/>
            <person name="Garbe J."/>
            <person name="Badalamenti J.P."/>
            <person name="Herman A."/>
            <person name="Mangelson H."/>
            <person name="Liachko I."/>
            <person name="Sullivan S."/>
            <person name="Sone E.D."/>
            <person name="Koren S."/>
            <person name="Silverstein K.A.T."/>
            <person name="Beckman K.B."/>
            <person name="Gohl D.M."/>
        </authorList>
    </citation>
    <scope>NUCLEOTIDE SEQUENCE</scope>
    <source>
        <strain evidence="1">Duluth1</strain>
        <tissue evidence="1">Whole animal</tissue>
    </source>
</reference>
<evidence type="ECO:0000313" key="2">
    <source>
        <dbReference type="Proteomes" id="UP000828390"/>
    </source>
</evidence>
<proteinExistence type="predicted"/>
<gene>
    <name evidence="1" type="ORF">DPMN_171663</name>
</gene>